<name>A0ACC0KBD1_CHOFU</name>
<dbReference type="Proteomes" id="UP001064048">
    <property type="component" value="Chromosome 29"/>
</dbReference>
<keyword evidence="2" id="KW-1185">Reference proteome</keyword>
<proteinExistence type="predicted"/>
<evidence type="ECO:0000313" key="1">
    <source>
        <dbReference type="EMBL" id="KAI8433615.1"/>
    </source>
</evidence>
<dbReference type="EMBL" id="CM046129">
    <property type="protein sequence ID" value="KAI8433615.1"/>
    <property type="molecule type" value="Genomic_DNA"/>
</dbReference>
<comment type="caution">
    <text evidence="1">The sequence shown here is derived from an EMBL/GenBank/DDBJ whole genome shotgun (WGS) entry which is preliminary data.</text>
</comment>
<accession>A0ACC0KBD1</accession>
<gene>
    <name evidence="1" type="ORF">MSG28_015634</name>
</gene>
<protein>
    <submittedName>
        <fullName evidence="1">Uncharacterized protein</fullName>
    </submittedName>
</protein>
<reference evidence="1 2" key="1">
    <citation type="journal article" date="2022" name="Genome Biol. Evol.">
        <title>The Spruce Budworm Genome: Reconstructing the Evolutionary History of Antifreeze Proteins.</title>
        <authorList>
            <person name="Beliveau C."/>
            <person name="Gagne P."/>
            <person name="Picq S."/>
            <person name="Vernygora O."/>
            <person name="Keeling C.I."/>
            <person name="Pinkney K."/>
            <person name="Doucet D."/>
            <person name="Wen F."/>
            <person name="Johnston J.S."/>
            <person name="Maaroufi H."/>
            <person name="Boyle B."/>
            <person name="Laroche J."/>
            <person name="Dewar K."/>
            <person name="Juretic N."/>
            <person name="Blackburn G."/>
            <person name="Nisole A."/>
            <person name="Brunet B."/>
            <person name="Brandao M."/>
            <person name="Lumley L."/>
            <person name="Duan J."/>
            <person name="Quan G."/>
            <person name="Lucarotti C.J."/>
            <person name="Roe A.D."/>
            <person name="Sperling F.A.H."/>
            <person name="Levesque R.C."/>
            <person name="Cusson M."/>
        </authorList>
    </citation>
    <scope>NUCLEOTIDE SEQUENCE [LARGE SCALE GENOMIC DNA]</scope>
    <source>
        <strain evidence="1">Glfc:IPQL:Cfum</strain>
    </source>
</reference>
<evidence type="ECO:0000313" key="2">
    <source>
        <dbReference type="Proteomes" id="UP001064048"/>
    </source>
</evidence>
<organism evidence="1 2">
    <name type="scientific">Choristoneura fumiferana</name>
    <name type="common">Spruce budworm moth</name>
    <name type="synonym">Archips fumiferana</name>
    <dbReference type="NCBI Taxonomy" id="7141"/>
    <lineage>
        <taxon>Eukaryota</taxon>
        <taxon>Metazoa</taxon>
        <taxon>Ecdysozoa</taxon>
        <taxon>Arthropoda</taxon>
        <taxon>Hexapoda</taxon>
        <taxon>Insecta</taxon>
        <taxon>Pterygota</taxon>
        <taxon>Neoptera</taxon>
        <taxon>Endopterygota</taxon>
        <taxon>Lepidoptera</taxon>
        <taxon>Glossata</taxon>
        <taxon>Ditrysia</taxon>
        <taxon>Tortricoidea</taxon>
        <taxon>Tortricidae</taxon>
        <taxon>Tortricinae</taxon>
        <taxon>Choristoneura</taxon>
    </lineage>
</organism>
<sequence>MSATSATEGGEELKNVPLVRMEDVQTPKERDSPTEILETCIVDSVDYDDCVVNDEEDSNIGSMVSIQSEEVVEEDSDSAEMIVPEVLEPLDEIPIDVPEQKHSDARLNPPDSWPTLEILPGGVIKHGDKCEEDIRSYSDVANKPDKNGEMMYACAKCSESFKYLFSLVKHVRWHEDEKKKEKGPDMTKLTTYEKEFIKVKRERQELDREHKKQKVEIFGRIADAMAKIGSFEDIFD</sequence>